<proteinExistence type="predicted"/>
<accession>A0ACD1AGF7</accession>
<gene>
    <name evidence="1" type="ORF">FRZ06_19565</name>
</gene>
<sequence length="340" mass="38187">MKIGFSCSIGDFIEQKKGIKRMNEQDGSNKRYLSNDCAACNTEMRIAKTGDLEKLKLIWKLCFGDEDQYIDTYFNYRNWKEETAVLLKDGQIVSMLSMIPADIVLEEGTRQKSAMIYGVATHPDHQKMGLADELMRFCNQYLAAQEIGTTFLVPAGESLFRFYEKRGYKEAFYLCQRELTGIQARKLEVPDRLSLKLCVAEPVEYNAARRSFLAGSTYIDYRDEEIRHQKRISNQSGGDLYLIQRDGETATAGKASVIGCAVIEQSSELTVIKELLAEEQYLASAVKHIGGIIPADRYLVRTPAFSGRSLGGIVSAFGMVRINNGDMFPSDQAYLGIAFD</sequence>
<evidence type="ECO:0000313" key="2">
    <source>
        <dbReference type="Proteomes" id="UP000594014"/>
    </source>
</evidence>
<name>A0ACD1AGF7_9FIRM</name>
<keyword evidence="2" id="KW-1185">Reference proteome</keyword>
<protein>
    <submittedName>
        <fullName evidence="1">GNAT family N-acetyltransferase</fullName>
    </submittedName>
</protein>
<evidence type="ECO:0000313" key="1">
    <source>
        <dbReference type="EMBL" id="QOX65394.1"/>
    </source>
</evidence>
<organism evidence="1 2">
    <name type="scientific">Anoxybacterium hadale</name>
    <dbReference type="NCBI Taxonomy" id="3408580"/>
    <lineage>
        <taxon>Bacteria</taxon>
        <taxon>Bacillati</taxon>
        <taxon>Bacillota</taxon>
        <taxon>Clostridia</taxon>
        <taxon>Peptostreptococcales</taxon>
        <taxon>Anaerovoracaceae</taxon>
        <taxon>Anoxybacterium</taxon>
    </lineage>
</organism>
<reference evidence="1" key="1">
    <citation type="submission" date="2019-08" db="EMBL/GenBank/DDBJ databases">
        <title>Genome sequence of Clostridiales bacterium MT110.</title>
        <authorList>
            <person name="Cao J."/>
        </authorList>
    </citation>
    <scope>NUCLEOTIDE SEQUENCE</scope>
    <source>
        <strain evidence="1">MT110</strain>
    </source>
</reference>
<dbReference type="Proteomes" id="UP000594014">
    <property type="component" value="Chromosome"/>
</dbReference>
<dbReference type="EMBL" id="CP042469">
    <property type="protein sequence ID" value="QOX65394.1"/>
    <property type="molecule type" value="Genomic_DNA"/>
</dbReference>